<protein>
    <submittedName>
        <fullName evidence="1">Uncharacterized protein</fullName>
    </submittedName>
</protein>
<dbReference type="RefSeq" id="XP_020306137.1">
    <property type="nucleotide sequence ID" value="XM_020450215.1"/>
</dbReference>
<dbReference type="KEGG" id="loa:LOAG_17556"/>
<dbReference type="CTD" id="31251692"/>
<evidence type="ECO:0000313" key="1">
    <source>
        <dbReference type="EMBL" id="EJD75262.1"/>
    </source>
</evidence>
<reference evidence="1" key="1">
    <citation type="submission" date="2012-04" db="EMBL/GenBank/DDBJ databases">
        <title>The Genome Sequence of Loa loa.</title>
        <authorList>
            <consortium name="The Broad Institute Genome Sequencing Platform"/>
            <consortium name="Broad Institute Genome Sequencing Center for Infectious Disease"/>
            <person name="Nutman T.B."/>
            <person name="Fink D.L."/>
            <person name="Russ C."/>
            <person name="Young S."/>
            <person name="Zeng Q."/>
            <person name="Gargeya S."/>
            <person name="Alvarado L."/>
            <person name="Berlin A."/>
            <person name="Chapman S.B."/>
            <person name="Chen Z."/>
            <person name="Freedman E."/>
            <person name="Gellesch M."/>
            <person name="Goldberg J."/>
            <person name="Griggs A."/>
            <person name="Gujja S."/>
            <person name="Heilman E.R."/>
            <person name="Heiman D."/>
            <person name="Howarth C."/>
            <person name="Mehta T."/>
            <person name="Neiman D."/>
            <person name="Pearson M."/>
            <person name="Roberts A."/>
            <person name="Saif S."/>
            <person name="Shea T."/>
            <person name="Shenoy N."/>
            <person name="Sisk P."/>
            <person name="Stolte C."/>
            <person name="Sykes S."/>
            <person name="White J."/>
            <person name="Yandava C."/>
            <person name="Haas B."/>
            <person name="Henn M.R."/>
            <person name="Nusbaum C."/>
            <person name="Birren B."/>
        </authorList>
    </citation>
    <scope>NUCLEOTIDE SEQUENCE [LARGE SCALE GENOMIC DNA]</scope>
</reference>
<proteinExistence type="predicted"/>
<dbReference type="InParanoid" id="A0A1S0UHT2"/>
<name>A0A1S0UHT2_LOALO</name>
<sequence length="57" mass="6518">MQKTAEFTRQQIKPGWSRHIIVGTHLVPDILLDDPDIPPTKIDNLQLLKFRSTSPPL</sequence>
<organism evidence="1">
    <name type="scientific">Loa loa</name>
    <name type="common">Eye worm</name>
    <name type="synonym">Filaria loa</name>
    <dbReference type="NCBI Taxonomy" id="7209"/>
    <lineage>
        <taxon>Eukaryota</taxon>
        <taxon>Metazoa</taxon>
        <taxon>Ecdysozoa</taxon>
        <taxon>Nematoda</taxon>
        <taxon>Chromadorea</taxon>
        <taxon>Rhabditida</taxon>
        <taxon>Spirurina</taxon>
        <taxon>Spiruromorpha</taxon>
        <taxon>Filarioidea</taxon>
        <taxon>Onchocercidae</taxon>
        <taxon>Loa</taxon>
    </lineage>
</organism>
<dbReference type="EMBL" id="JH712157">
    <property type="protein sequence ID" value="EJD75262.1"/>
    <property type="molecule type" value="Genomic_DNA"/>
</dbReference>
<dbReference type="AlphaFoldDB" id="A0A1S0UHT2"/>
<dbReference type="GeneID" id="31251692"/>
<gene>
    <name evidence="1" type="ORF">LOAG_17556</name>
</gene>
<accession>A0A1S0UHT2</accession>